<evidence type="ECO:0000256" key="1">
    <source>
        <dbReference type="ARBA" id="ARBA00001933"/>
    </source>
</evidence>
<comment type="caution">
    <text evidence="7">The sequence shown here is derived from an EMBL/GenBank/DDBJ whole genome shotgun (WGS) entry which is preliminary data.</text>
</comment>
<comment type="similarity">
    <text evidence="2 5">Belongs to the class-III pyridoxal-phosphate-dependent aminotransferase family.</text>
</comment>
<dbReference type="InterPro" id="IPR015424">
    <property type="entry name" value="PyrdxlP-dep_Trfase"/>
</dbReference>
<comment type="cofactor">
    <cofactor evidence="1">
        <name>pyridoxal 5'-phosphate</name>
        <dbReference type="ChEBI" id="CHEBI:597326"/>
    </cofactor>
</comment>
<evidence type="ECO:0000256" key="5">
    <source>
        <dbReference type="RuleBase" id="RU003560"/>
    </source>
</evidence>
<dbReference type="PANTHER" id="PTHR43094:SF1">
    <property type="entry name" value="AMINOTRANSFERASE CLASS-III"/>
    <property type="match status" value="1"/>
</dbReference>
<evidence type="ECO:0000256" key="3">
    <source>
        <dbReference type="ARBA" id="ARBA00022576"/>
    </source>
</evidence>
<organism evidence="7 8">
    <name type="scientific">Edaphobacter modestus</name>
    <dbReference type="NCBI Taxonomy" id="388466"/>
    <lineage>
        <taxon>Bacteria</taxon>
        <taxon>Pseudomonadati</taxon>
        <taxon>Acidobacteriota</taxon>
        <taxon>Terriglobia</taxon>
        <taxon>Terriglobales</taxon>
        <taxon>Acidobacteriaceae</taxon>
        <taxon>Edaphobacter</taxon>
    </lineage>
</organism>
<dbReference type="GO" id="GO:0008483">
    <property type="term" value="F:transaminase activity"/>
    <property type="evidence" value="ECO:0007669"/>
    <property type="project" value="UniProtKB-KW"/>
</dbReference>
<dbReference type="InterPro" id="IPR015421">
    <property type="entry name" value="PyrdxlP-dep_Trfase_major"/>
</dbReference>
<dbReference type="AlphaFoldDB" id="A0A4Q7YW04"/>
<sequence>MPTAPSTEPSPTPVPAPAASKTSSAFPLGALSIFHLAVRSHMSEQLTSQEVIQLTKDHNYGTWRKQKFWNPNHLVSADGCYFTDGNGKKFLDFSSQLMCSNLGHNNKAVIESIKKQAETLAYAAPFYATTARAELSKLLLEVLPEGLTKFFFTTSGTDANEAAFKIARMYTGKTKIISRYRSYHGSTAMSIAATGDPRRWPIEPRGKGQGIIFSPEVNCYKCPLKHSYPECGIACADYLDYMIANEGDVAAVIVEPVVGTNGVLIPPKGYFKKLREVCDKHGVLLIADEVMSGWGRTGKWFAIDNWDLKPDILTTAKGITSAYVPLGLCATTQKIADFFEDNYFAHGHTYEAHPMTLGPAVATIGEMRRLNLVDRANEIGAYLGEKLNALKPKHPSIGDVRGIGLFWAVELVKDQKEKTPFNTWQEKLDGKPIVVEQIAARMLGEGVVMQAWMSHFVLAPPLIVEKEDIDKAVAALDSALVMADSLLEQPSVA</sequence>
<dbReference type="GO" id="GO:0005829">
    <property type="term" value="C:cytosol"/>
    <property type="evidence" value="ECO:0007669"/>
    <property type="project" value="TreeGrafter"/>
</dbReference>
<dbReference type="CDD" id="cd00610">
    <property type="entry name" value="OAT_like"/>
    <property type="match status" value="1"/>
</dbReference>
<evidence type="ECO:0000313" key="8">
    <source>
        <dbReference type="Proteomes" id="UP000292958"/>
    </source>
</evidence>
<dbReference type="PANTHER" id="PTHR43094">
    <property type="entry name" value="AMINOTRANSFERASE"/>
    <property type="match status" value="1"/>
</dbReference>
<proteinExistence type="inferred from homology"/>
<evidence type="ECO:0000256" key="2">
    <source>
        <dbReference type="ARBA" id="ARBA00008954"/>
    </source>
</evidence>
<keyword evidence="8" id="KW-1185">Reference proteome</keyword>
<dbReference type="EMBL" id="SHKW01000001">
    <property type="protein sequence ID" value="RZU42082.1"/>
    <property type="molecule type" value="Genomic_DNA"/>
</dbReference>
<gene>
    <name evidence="7" type="ORF">BDD14_3628</name>
</gene>
<dbReference type="FunFam" id="3.40.640.10:FF:000004">
    <property type="entry name" value="Acetylornithine aminotransferase"/>
    <property type="match status" value="1"/>
</dbReference>
<accession>A0A4Q7YW04</accession>
<dbReference type="Pfam" id="PF00202">
    <property type="entry name" value="Aminotran_3"/>
    <property type="match status" value="1"/>
</dbReference>
<name>A0A4Q7YW04_9BACT</name>
<dbReference type="SUPFAM" id="SSF53383">
    <property type="entry name" value="PLP-dependent transferases"/>
    <property type="match status" value="1"/>
</dbReference>
<keyword evidence="4 5" id="KW-0663">Pyridoxal phosphate</keyword>
<keyword evidence="3" id="KW-0808">Transferase</keyword>
<evidence type="ECO:0000256" key="6">
    <source>
        <dbReference type="SAM" id="MobiDB-lite"/>
    </source>
</evidence>
<keyword evidence="3" id="KW-0032">Aminotransferase</keyword>
<dbReference type="Gene3D" id="3.40.640.10">
    <property type="entry name" value="Type I PLP-dependent aspartate aminotransferase-like (Major domain)"/>
    <property type="match status" value="1"/>
</dbReference>
<dbReference type="Proteomes" id="UP000292958">
    <property type="component" value="Unassembled WGS sequence"/>
</dbReference>
<protein>
    <submittedName>
        <fullName evidence="7">Taurine--2-oxoglutarate transaminase</fullName>
    </submittedName>
</protein>
<dbReference type="InterPro" id="IPR015422">
    <property type="entry name" value="PyrdxlP-dep_Trfase_small"/>
</dbReference>
<reference evidence="7 8" key="1">
    <citation type="submission" date="2019-02" db="EMBL/GenBank/DDBJ databases">
        <title>Genomic Encyclopedia of Archaeal and Bacterial Type Strains, Phase II (KMG-II): from individual species to whole genera.</title>
        <authorList>
            <person name="Goeker M."/>
        </authorList>
    </citation>
    <scope>NUCLEOTIDE SEQUENCE [LARGE SCALE GENOMIC DNA]</scope>
    <source>
        <strain evidence="7 8">DSM 18101</strain>
    </source>
</reference>
<feature type="region of interest" description="Disordered" evidence="6">
    <location>
        <begin position="1"/>
        <end position="20"/>
    </location>
</feature>
<dbReference type="Gene3D" id="3.90.1150.10">
    <property type="entry name" value="Aspartate Aminotransferase, domain 1"/>
    <property type="match status" value="1"/>
</dbReference>
<dbReference type="GO" id="GO:0030170">
    <property type="term" value="F:pyridoxal phosphate binding"/>
    <property type="evidence" value="ECO:0007669"/>
    <property type="project" value="InterPro"/>
</dbReference>
<evidence type="ECO:0000313" key="7">
    <source>
        <dbReference type="EMBL" id="RZU42082.1"/>
    </source>
</evidence>
<dbReference type="InterPro" id="IPR005814">
    <property type="entry name" value="Aminotrans_3"/>
</dbReference>
<evidence type="ECO:0000256" key="4">
    <source>
        <dbReference type="ARBA" id="ARBA00022898"/>
    </source>
</evidence>